<evidence type="ECO:0000313" key="1">
    <source>
        <dbReference type="EMBL" id="GAO31720.1"/>
    </source>
</evidence>
<dbReference type="STRING" id="1236989.JCM15548_14112"/>
<organism evidence="1 2">
    <name type="scientific">Geofilum rubicundum JCM 15548</name>
    <dbReference type="NCBI Taxonomy" id="1236989"/>
    <lineage>
        <taxon>Bacteria</taxon>
        <taxon>Pseudomonadati</taxon>
        <taxon>Bacteroidota</taxon>
        <taxon>Bacteroidia</taxon>
        <taxon>Marinilabiliales</taxon>
        <taxon>Marinilabiliaceae</taxon>
        <taxon>Geofilum</taxon>
    </lineage>
</organism>
<dbReference type="PANTHER" id="PTHR38733">
    <property type="entry name" value="PROTEIN MCRC"/>
    <property type="match status" value="1"/>
</dbReference>
<dbReference type="PANTHER" id="PTHR38733:SF1">
    <property type="entry name" value="TYPE IV METHYL-DIRECTED RESTRICTION ENZYME ECOKMCRBC"/>
    <property type="match status" value="1"/>
</dbReference>
<name>A0A0E9M3H0_9BACT</name>
<sequence>MPYFKLIRQGVQFNEYVGAIQVGDTLVEVLPKADKSKANGSAKNTWRDVLINMLRTVQGFDVKAPSASQLKVRENSVLDLYFEMFIKEVEYLLHQGLSKRYHQIEGNVLTLKGSLKFDKHLNKNIIHKERFFTNYTVYDTNHILHVIIYQTLLLLKRINTNPLLTGRINSLLLNFPELPERKTTESLFNKIVFNRKTQGYKTAIEIARLILLQYHPDLSKGKNDVLALMFDMNMLWEQFVLVTLKKEKSLRVKGQNSRFFWKPIGGHSRTIRPDITIFKNGKNYVLDTKWKMVDRKPSIEDIRQMYAYHQYFDAAKVALLFPGTAGYISGKFFETNQHRNLSDKECGLLFTQFNESVKNWQKQIVCEVSGWIGV</sequence>
<dbReference type="EMBL" id="BAZW01000059">
    <property type="protein sequence ID" value="GAO31720.1"/>
    <property type="molecule type" value="Genomic_DNA"/>
</dbReference>
<dbReference type="RefSeq" id="WP_227625986.1">
    <property type="nucleotide sequence ID" value="NZ_BAZW01000059.1"/>
</dbReference>
<accession>A0A0E9M3H0</accession>
<keyword evidence="2" id="KW-1185">Reference proteome</keyword>
<proteinExistence type="predicted"/>
<gene>
    <name evidence="1" type="ORF">JCM15548_14112</name>
</gene>
<comment type="caution">
    <text evidence="1">The sequence shown here is derived from an EMBL/GenBank/DDBJ whole genome shotgun (WGS) entry which is preliminary data.</text>
</comment>
<dbReference type="Pfam" id="PF10117">
    <property type="entry name" value="McrBC"/>
    <property type="match status" value="1"/>
</dbReference>
<reference evidence="1 2" key="1">
    <citation type="journal article" date="2015" name="Microbes Environ.">
        <title>Distribution and evolution of nitrogen fixation genes in the phylum bacteroidetes.</title>
        <authorList>
            <person name="Inoue J."/>
            <person name="Oshima K."/>
            <person name="Suda W."/>
            <person name="Sakamoto M."/>
            <person name="Iino T."/>
            <person name="Noda S."/>
            <person name="Hongoh Y."/>
            <person name="Hattori M."/>
            <person name="Ohkuma M."/>
        </authorList>
    </citation>
    <scope>NUCLEOTIDE SEQUENCE [LARGE SCALE GENOMIC DNA]</scope>
    <source>
        <strain evidence="1">JCM 15548</strain>
    </source>
</reference>
<protein>
    <submittedName>
        <fullName evidence="1">McrBC 5-methylcytosine restriction system component</fullName>
    </submittedName>
</protein>
<dbReference type="Proteomes" id="UP000032900">
    <property type="component" value="Unassembled WGS sequence"/>
</dbReference>
<dbReference type="AlphaFoldDB" id="A0A0E9M3H0"/>
<evidence type="ECO:0000313" key="2">
    <source>
        <dbReference type="Proteomes" id="UP000032900"/>
    </source>
</evidence>
<dbReference type="InterPro" id="IPR019292">
    <property type="entry name" value="McrC"/>
</dbReference>